<gene>
    <name evidence="5" type="primary">LOC111129321</name>
</gene>
<dbReference type="KEGG" id="cvn:111129321"/>
<organism evidence="4 5">
    <name type="scientific">Crassostrea virginica</name>
    <name type="common">Eastern oyster</name>
    <dbReference type="NCBI Taxonomy" id="6565"/>
    <lineage>
        <taxon>Eukaryota</taxon>
        <taxon>Metazoa</taxon>
        <taxon>Spiralia</taxon>
        <taxon>Lophotrochozoa</taxon>
        <taxon>Mollusca</taxon>
        <taxon>Bivalvia</taxon>
        <taxon>Autobranchia</taxon>
        <taxon>Pteriomorphia</taxon>
        <taxon>Ostreida</taxon>
        <taxon>Ostreoidea</taxon>
        <taxon>Ostreidae</taxon>
        <taxon>Crassostrea</taxon>
    </lineage>
</organism>
<evidence type="ECO:0000256" key="2">
    <source>
        <dbReference type="PROSITE-ProRule" id="PRU01363"/>
    </source>
</evidence>
<proteinExistence type="predicted"/>
<dbReference type="AlphaFoldDB" id="A0A8B8DUK4"/>
<dbReference type="Pfam" id="PF00698">
    <property type="entry name" value="Acyl_transf_1"/>
    <property type="match status" value="1"/>
</dbReference>
<feature type="active site" description="Proton donor; for dehydratase activity" evidence="2">
    <location>
        <position position="540"/>
    </location>
</feature>
<feature type="region of interest" description="N-terminal hotdog fold" evidence="2">
    <location>
        <begin position="342"/>
        <end position="465"/>
    </location>
</feature>
<dbReference type="PANTHER" id="PTHR45681:SF8">
    <property type="entry name" value="CARRIER DOMAIN-CONTAINING PROTEIN"/>
    <property type="match status" value="1"/>
</dbReference>
<dbReference type="InterPro" id="IPR049900">
    <property type="entry name" value="PKS_mFAS_DH"/>
</dbReference>
<dbReference type="InterPro" id="IPR050444">
    <property type="entry name" value="Polyketide_Synthase"/>
</dbReference>
<evidence type="ECO:0000313" key="4">
    <source>
        <dbReference type="Proteomes" id="UP000694844"/>
    </source>
</evidence>
<feature type="active site" description="Proton acceptor; for dehydratase activity" evidence="2">
    <location>
        <position position="376"/>
    </location>
</feature>
<accession>A0A8B8DUK4</accession>
<dbReference type="Gene3D" id="3.10.129.110">
    <property type="entry name" value="Polyketide synthase dehydratase"/>
    <property type="match status" value="1"/>
</dbReference>
<evidence type="ECO:0000313" key="5">
    <source>
        <dbReference type="RefSeq" id="XP_022331323.1"/>
    </source>
</evidence>
<sequence length="903" mass="101287">MCKVFITHDDVFRKSMKEIDHHLSSFTDISVQSIFENEEDVSDPLKSHLAIFACQIGLTEMWKYVGVSPDIIVGQSVGEVAAAYACHNLSLKDAVKVIYFRSLNLAKETSGKMILIQNCDVKIIKEHCSKLQNGKAKVAVYHSSVSCAVSGDTTAIDELQTKLPKFVKFTPLNVKCAYHSHLTIPAALELEKSLKDLKYKNPSTTVISTVTGQTTDENFGSAKYWSKNVSDAVLFYHAIQKAKQQSNGDVIFLEIGPKPVLKAHLPNIFPDSFGEALASMKKNSEIETFQTTFLDLFVKGVTIEWEHVVPKTKNILQVPQYQFSKRKHLAISENMKAIQNGHRNTASMMFLSQVPGNEDSFSMLITKENTPFIYDHVVDGSVVVPGSLYGAIALEIGHIQMQDSFSYDLNVSWSVPKAFLVSRGEHVIVVETKHETKQALNFSVYTSDTSSPLSSGTVTLVSPGRANNLDISRIISILDSDGDRFITYLALEELGFEYGPMFKTITKIAVRKKEIICEVFIPDKAMKEVQKTYLHPIIIDTMIQSTVGTQLKNRNLSKERALPVKISQLIVRQRPQQRMICYTIPVTTNAVSSSFNILLVGMNGSVIAEMVGFVAEEVDRPSSIQSLSYYETWEKYDLQVVPKLPACGSKKHISVFSWNEEDLALIEKALGRQQENVNVCQVLLKKEFNQVLDILDYISTQTMSVIFAPGVEGLAENMEGEHLFETIRLTTTVFLTILKALFKHRIHIIVITNETQPCSLNKTKVIGAELWGMVRSVVCEGTALSFTLLDIDSFSEFALDSVIQIATDIDYKEYSPREYAVRGRNLYQTQLSRMPKTFYRISEKQSLLRNLQCVRICHSSQTYNDDTLFGIPLSEAESNYGNVVNVTPDEALRCDAMRIVFQQ</sequence>
<feature type="region of interest" description="C-terminal hotdog fold" evidence="2">
    <location>
        <begin position="479"/>
        <end position="624"/>
    </location>
</feature>
<dbReference type="PANTHER" id="PTHR45681">
    <property type="entry name" value="POLYKETIDE SYNTHASE 44-RELATED"/>
    <property type="match status" value="1"/>
</dbReference>
<dbReference type="Gene3D" id="3.40.50.720">
    <property type="entry name" value="NAD(P)-binding Rossmann-like Domain"/>
    <property type="match status" value="1"/>
</dbReference>
<dbReference type="RefSeq" id="XP_022331323.1">
    <property type="nucleotide sequence ID" value="XM_022475615.1"/>
</dbReference>
<dbReference type="SUPFAM" id="SSF52151">
    <property type="entry name" value="FabD/lysophospholipase-like"/>
    <property type="match status" value="1"/>
</dbReference>
<dbReference type="OrthoDB" id="329835at2759"/>
<dbReference type="InterPro" id="IPR014043">
    <property type="entry name" value="Acyl_transferase_dom"/>
</dbReference>
<protein>
    <submittedName>
        <fullName evidence="5">Uncharacterized protein LOC111129321</fullName>
    </submittedName>
</protein>
<dbReference type="Pfam" id="PF21089">
    <property type="entry name" value="PKS_DH_N"/>
    <property type="match status" value="1"/>
</dbReference>
<dbReference type="GeneID" id="111129321"/>
<dbReference type="GO" id="GO:0016740">
    <property type="term" value="F:transferase activity"/>
    <property type="evidence" value="ECO:0007669"/>
    <property type="project" value="UniProtKB-KW"/>
</dbReference>
<dbReference type="InterPro" id="IPR049552">
    <property type="entry name" value="PKS_DH_N"/>
</dbReference>
<dbReference type="Proteomes" id="UP000694844">
    <property type="component" value="Chromosome 4"/>
</dbReference>
<dbReference type="InterPro" id="IPR001227">
    <property type="entry name" value="Ac_transferase_dom_sf"/>
</dbReference>
<dbReference type="InterPro" id="IPR042104">
    <property type="entry name" value="PKS_dehydratase_sf"/>
</dbReference>
<dbReference type="PROSITE" id="PS52019">
    <property type="entry name" value="PKS_MFAS_DH"/>
    <property type="match status" value="1"/>
</dbReference>
<feature type="domain" description="PKS/mFAS DH" evidence="3">
    <location>
        <begin position="342"/>
        <end position="624"/>
    </location>
</feature>
<keyword evidence="1" id="KW-0808">Transferase</keyword>
<dbReference type="SMART" id="SM00827">
    <property type="entry name" value="PKS_AT"/>
    <property type="match status" value="1"/>
</dbReference>
<keyword evidence="4" id="KW-1185">Reference proteome</keyword>
<name>A0A8B8DUK4_CRAVI</name>
<dbReference type="Gene3D" id="3.40.366.10">
    <property type="entry name" value="Malonyl-Coenzyme A Acyl Carrier Protein, domain 2"/>
    <property type="match status" value="1"/>
</dbReference>
<reference evidence="5" key="1">
    <citation type="submission" date="2025-08" db="UniProtKB">
        <authorList>
            <consortium name="RefSeq"/>
        </authorList>
    </citation>
    <scope>IDENTIFICATION</scope>
    <source>
        <tissue evidence="5">Whole sample</tissue>
    </source>
</reference>
<dbReference type="InterPro" id="IPR049551">
    <property type="entry name" value="PKS_DH_C"/>
</dbReference>
<dbReference type="Pfam" id="PF14765">
    <property type="entry name" value="PS-DH"/>
    <property type="match status" value="1"/>
</dbReference>
<dbReference type="InterPro" id="IPR016035">
    <property type="entry name" value="Acyl_Trfase/lysoPLipase"/>
</dbReference>
<evidence type="ECO:0000256" key="1">
    <source>
        <dbReference type="ARBA" id="ARBA00022679"/>
    </source>
</evidence>
<evidence type="ECO:0000259" key="3">
    <source>
        <dbReference type="PROSITE" id="PS52019"/>
    </source>
</evidence>